<feature type="transmembrane region" description="Helical" evidence="6">
    <location>
        <begin position="401"/>
        <end position="429"/>
    </location>
</feature>
<feature type="transmembrane region" description="Helical" evidence="6">
    <location>
        <begin position="771"/>
        <end position="789"/>
    </location>
</feature>
<evidence type="ECO:0000256" key="4">
    <source>
        <dbReference type="ARBA" id="ARBA00022989"/>
    </source>
</evidence>
<reference evidence="8 9" key="1">
    <citation type="submission" date="2020-05" db="EMBL/GenBank/DDBJ databases">
        <title>Gimesia benthica sp. nov., a novel planctomycete isolated from a deep-sea water sample of the Northwest Indian Ocean.</title>
        <authorList>
            <person name="Wang J."/>
            <person name="Ruan C."/>
            <person name="Song L."/>
            <person name="Zhu Y."/>
            <person name="Li A."/>
            <person name="Zheng X."/>
            <person name="Wang L."/>
            <person name="Lu Z."/>
            <person name="Huang Y."/>
            <person name="Du W."/>
            <person name="Zhou Y."/>
            <person name="Huang L."/>
            <person name="Dai X."/>
        </authorList>
    </citation>
    <scope>NUCLEOTIDE SEQUENCE [LARGE SCALE GENOMIC DNA]</scope>
    <source>
        <strain evidence="8 9">YYQ-30</strain>
    </source>
</reference>
<feature type="transmembrane region" description="Helical" evidence="6">
    <location>
        <begin position="232"/>
        <end position="255"/>
    </location>
</feature>
<keyword evidence="2" id="KW-1003">Cell membrane</keyword>
<name>A0A849L4T2_9RHOB</name>
<evidence type="ECO:0000256" key="5">
    <source>
        <dbReference type="ARBA" id="ARBA00023136"/>
    </source>
</evidence>
<feature type="transmembrane region" description="Helical" evidence="6">
    <location>
        <begin position="674"/>
        <end position="704"/>
    </location>
</feature>
<organism evidence="8 9">
    <name type="scientific">Halovulum dunhuangense</name>
    <dbReference type="NCBI Taxonomy" id="1505036"/>
    <lineage>
        <taxon>Bacteria</taxon>
        <taxon>Pseudomonadati</taxon>
        <taxon>Pseudomonadota</taxon>
        <taxon>Alphaproteobacteria</taxon>
        <taxon>Rhodobacterales</taxon>
        <taxon>Paracoccaceae</taxon>
        <taxon>Halovulum</taxon>
    </lineage>
</organism>
<dbReference type="InterPro" id="IPR003838">
    <property type="entry name" value="ABC3_permease_C"/>
</dbReference>
<dbReference type="InterPro" id="IPR038766">
    <property type="entry name" value="Membrane_comp_ABC_pdt"/>
</dbReference>
<dbReference type="Proteomes" id="UP000572377">
    <property type="component" value="Unassembled WGS sequence"/>
</dbReference>
<dbReference type="GO" id="GO:0005886">
    <property type="term" value="C:plasma membrane"/>
    <property type="evidence" value="ECO:0007669"/>
    <property type="project" value="UniProtKB-SubCell"/>
</dbReference>
<feature type="transmembrane region" description="Helical" evidence="6">
    <location>
        <begin position="725"/>
        <end position="751"/>
    </location>
</feature>
<dbReference type="PANTHER" id="PTHR30287">
    <property type="entry name" value="MEMBRANE COMPONENT OF PREDICTED ABC SUPERFAMILY METABOLITE UPTAKE TRANSPORTER"/>
    <property type="match status" value="1"/>
</dbReference>
<feature type="transmembrane region" description="Helical" evidence="6">
    <location>
        <begin position="375"/>
        <end position="395"/>
    </location>
</feature>
<evidence type="ECO:0000313" key="9">
    <source>
        <dbReference type="Proteomes" id="UP000572377"/>
    </source>
</evidence>
<evidence type="ECO:0000256" key="6">
    <source>
        <dbReference type="SAM" id="Phobius"/>
    </source>
</evidence>
<feature type="domain" description="ABC3 transporter permease C-terminal" evidence="7">
    <location>
        <begin position="234"/>
        <end position="357"/>
    </location>
</feature>
<accession>A0A849L4T2</accession>
<proteinExistence type="predicted"/>
<dbReference type="Pfam" id="PF02687">
    <property type="entry name" value="FtsX"/>
    <property type="match status" value="2"/>
</dbReference>
<evidence type="ECO:0000256" key="2">
    <source>
        <dbReference type="ARBA" id="ARBA00022475"/>
    </source>
</evidence>
<dbReference type="PANTHER" id="PTHR30287:SF2">
    <property type="entry name" value="BLL1001 PROTEIN"/>
    <property type="match status" value="1"/>
</dbReference>
<keyword evidence="3 6" id="KW-0812">Transmembrane</keyword>
<comment type="caution">
    <text evidence="8">The sequence shown here is derived from an EMBL/GenBank/DDBJ whole genome shotgun (WGS) entry which is preliminary data.</text>
</comment>
<feature type="transmembrane region" description="Helical" evidence="6">
    <location>
        <begin position="280"/>
        <end position="302"/>
    </location>
</feature>
<sequence length="810" mass="85147">MTMSLAILATLVSHWRRRPGQLLALIAGLAVATALWSGVQALNAEARASYDRAAAVLGGDQLAALVAADGGGIAPEDHVALRRAGWRVSPVIEGVWRPDGQRFRLLGVDALSLPPAALGGAGFETAGDLGGFLTPPYRVFASAGTIARLEAVPGAPGAVLAPDLPAGVLIADIALAQRLLSRDGRLDRLVIAPGQKPGIPPITAITGDRLERVAPQEEPELARLTDSFHLNLTAFGLLSFVVGLFIVHATIGLAFEQRRPMLRTLCAIGVSRGRLGGMMLLELGLLATIAAAIGMSLGYLMAASLLPDVAASLRGLYGAEVAGQLSLRPGWWAAGFAMTLAGTLVASAGAFWKLRALPVLATAQTEAWHGAQSRTLRLQGIAAALLALAAVALAVAGSGLIAGFALMGAVLIAAALALPGALAGVIKLLRGQVRGPVAEWFVAESRAQIGGLSLALMALLLALSVNIGVGAMVSSFRTTFLGWLDQRLAAELYVRGRDGTEAAEMETFLQARDDVLAVLPVQHTDMVADGWPYELFGIRDDAMYRENWPLVDATPDAWDSVAAGDGILLSEQFARRLELGPGDAFQPQPGWEARVVGIYPDYGNPLGQAITSEAELNTRWPDTPRENFAVRLVPGAAPGPVLSALESRFAPDPQQAVDQAALKSFSRDIFERTFAVTLALNVLTFAVAGLALLTSLLTLAGMRLPQLAPLWAMGLTRAQLGRLELLRALFLALLTAILAIPLGILVAWILLAVINVEAFGWRIPLRHYPGQWAALVVLAVLSAGIAAALPAGRLRRTPPALLLRVFADAR</sequence>
<gene>
    <name evidence="8" type="ORF">HMH01_13480</name>
</gene>
<evidence type="ECO:0000313" key="8">
    <source>
        <dbReference type="EMBL" id="NNU81448.1"/>
    </source>
</evidence>
<comment type="subcellular location">
    <subcellularLocation>
        <location evidence="1">Cell membrane</location>
        <topology evidence="1">Multi-pass membrane protein</topology>
    </subcellularLocation>
</comment>
<dbReference type="EMBL" id="JABFBC010000002">
    <property type="protein sequence ID" value="NNU81448.1"/>
    <property type="molecule type" value="Genomic_DNA"/>
</dbReference>
<dbReference type="AlphaFoldDB" id="A0A849L4T2"/>
<feature type="transmembrane region" description="Helical" evidence="6">
    <location>
        <begin position="449"/>
        <end position="473"/>
    </location>
</feature>
<keyword evidence="9" id="KW-1185">Reference proteome</keyword>
<evidence type="ECO:0000256" key="1">
    <source>
        <dbReference type="ARBA" id="ARBA00004651"/>
    </source>
</evidence>
<keyword evidence="5 6" id="KW-0472">Membrane</keyword>
<protein>
    <submittedName>
        <fullName evidence="8">ABC transporter permease</fullName>
    </submittedName>
</protein>
<evidence type="ECO:0000259" key="7">
    <source>
        <dbReference type="Pfam" id="PF02687"/>
    </source>
</evidence>
<feature type="domain" description="ABC3 transporter permease C-terminal" evidence="7">
    <location>
        <begin position="681"/>
        <end position="799"/>
    </location>
</feature>
<feature type="transmembrane region" description="Helical" evidence="6">
    <location>
        <begin position="331"/>
        <end position="354"/>
    </location>
</feature>
<evidence type="ECO:0000256" key="3">
    <source>
        <dbReference type="ARBA" id="ARBA00022692"/>
    </source>
</evidence>
<keyword evidence="4 6" id="KW-1133">Transmembrane helix</keyword>